<evidence type="ECO:0000256" key="9">
    <source>
        <dbReference type="RuleBase" id="RU000682"/>
    </source>
</evidence>
<dbReference type="InterPro" id="IPR017970">
    <property type="entry name" value="Homeobox_CS"/>
</dbReference>
<proteinExistence type="inferred from homology"/>
<keyword evidence="2" id="KW-0217">Developmental protein</keyword>
<dbReference type="OrthoDB" id="6159439at2759"/>
<keyword evidence="4 8" id="KW-0371">Homeobox</keyword>
<evidence type="ECO:0000313" key="13">
    <source>
        <dbReference type="EMBL" id="CAG9816606.1"/>
    </source>
</evidence>
<feature type="region of interest" description="Disordered" evidence="10">
    <location>
        <begin position="77"/>
        <end position="100"/>
    </location>
</feature>
<organism evidence="13 14">
    <name type="scientific">Phaedon cochleariae</name>
    <name type="common">Mustard beetle</name>
    <dbReference type="NCBI Taxonomy" id="80249"/>
    <lineage>
        <taxon>Eukaryota</taxon>
        <taxon>Metazoa</taxon>
        <taxon>Ecdysozoa</taxon>
        <taxon>Arthropoda</taxon>
        <taxon>Hexapoda</taxon>
        <taxon>Insecta</taxon>
        <taxon>Pterygota</taxon>
        <taxon>Neoptera</taxon>
        <taxon>Endopterygota</taxon>
        <taxon>Coleoptera</taxon>
        <taxon>Polyphaga</taxon>
        <taxon>Cucujiformia</taxon>
        <taxon>Chrysomeloidea</taxon>
        <taxon>Chrysomelidae</taxon>
        <taxon>Chrysomelinae</taxon>
        <taxon>Chrysomelini</taxon>
        <taxon>Phaedon</taxon>
    </lineage>
</organism>
<dbReference type="GO" id="GO:1990837">
    <property type="term" value="F:sequence-specific double-stranded DNA binding"/>
    <property type="evidence" value="ECO:0007669"/>
    <property type="project" value="TreeGrafter"/>
</dbReference>
<dbReference type="AlphaFoldDB" id="A0A9N9X1N6"/>
<protein>
    <recommendedName>
        <fullName evidence="7">Homeobox protein unc-4</fullName>
    </recommendedName>
</protein>
<dbReference type="Pfam" id="PF00046">
    <property type="entry name" value="Homeodomain"/>
    <property type="match status" value="1"/>
</dbReference>
<dbReference type="PROSITE" id="PS50803">
    <property type="entry name" value="OAR"/>
    <property type="match status" value="1"/>
</dbReference>
<dbReference type="PROSITE" id="PS50071">
    <property type="entry name" value="HOMEOBOX_2"/>
    <property type="match status" value="1"/>
</dbReference>
<dbReference type="InterPro" id="IPR009057">
    <property type="entry name" value="Homeodomain-like_sf"/>
</dbReference>
<evidence type="ECO:0000313" key="14">
    <source>
        <dbReference type="Proteomes" id="UP001153737"/>
    </source>
</evidence>
<dbReference type="SMART" id="SM00389">
    <property type="entry name" value="HOX"/>
    <property type="match status" value="1"/>
</dbReference>
<keyword evidence="3 8" id="KW-0238">DNA-binding</keyword>
<keyword evidence="14" id="KW-1185">Reference proteome</keyword>
<feature type="region of interest" description="Disordered" evidence="10">
    <location>
        <begin position="1"/>
        <end position="20"/>
    </location>
</feature>
<dbReference type="Pfam" id="PF03826">
    <property type="entry name" value="OAR"/>
    <property type="match status" value="1"/>
</dbReference>
<dbReference type="Proteomes" id="UP001153737">
    <property type="component" value="Chromosome 14"/>
</dbReference>
<gene>
    <name evidence="13" type="ORF">PHAECO_LOCUS4242</name>
</gene>
<dbReference type="PANTHER" id="PTHR46255">
    <property type="entry name" value="SHORT STATURE HOMEOBOX"/>
    <property type="match status" value="1"/>
</dbReference>
<comment type="similarity">
    <text evidence="6">Belongs to the paired homeobox family. Unc-4 subfamily.</text>
</comment>
<accession>A0A9N9X1N6</accession>
<dbReference type="InterPro" id="IPR001356">
    <property type="entry name" value="HD"/>
</dbReference>
<dbReference type="SUPFAM" id="SSF46689">
    <property type="entry name" value="Homeodomain-like"/>
    <property type="match status" value="1"/>
</dbReference>
<dbReference type="PANTHER" id="PTHR46255:SF3">
    <property type="entry name" value="HOMEOBOX DOMAIN-CONTAINING PROTEIN"/>
    <property type="match status" value="1"/>
</dbReference>
<feature type="domain" description="OAR" evidence="12">
    <location>
        <begin position="271"/>
        <end position="284"/>
    </location>
</feature>
<name>A0A9N9X1N6_PHACE</name>
<sequence>MEKLTQFVSKSFENNNNNDTLTDQCMTVEVQKSSVSPPIKTEKELASDDAKKPKNWLISDIERTSENSSSIELTISRGDPSTINHSTSVKSSTKQRRSRTNFTLEQLNELERLFDETHYPDAFMREELSQRLGLSEARVQVWFQNRRAKCRKHENQMQKGVMLNNHSPPSSTPLEPCRVVPYMNVPALRGLSLTSGSVALTNYERLSAVPFTQQGTAFSAINSAFISAAHQYAAAAVAVGGGSAAAAAASILCHPQYPLEFAALAVAHKNSSIADLRLKAKKHTEALGLIPREKQL</sequence>
<dbReference type="GO" id="GO:0005634">
    <property type="term" value="C:nucleus"/>
    <property type="evidence" value="ECO:0007669"/>
    <property type="project" value="UniProtKB-SubCell"/>
</dbReference>
<feature type="DNA-binding region" description="Homeobox" evidence="8">
    <location>
        <begin position="95"/>
        <end position="154"/>
    </location>
</feature>
<dbReference type="InterPro" id="IPR052631">
    <property type="entry name" value="Paired_homeobox_Bicoid"/>
</dbReference>
<dbReference type="PROSITE" id="PS00027">
    <property type="entry name" value="HOMEOBOX_1"/>
    <property type="match status" value="1"/>
</dbReference>
<dbReference type="InterPro" id="IPR003654">
    <property type="entry name" value="OAR_dom"/>
</dbReference>
<evidence type="ECO:0000256" key="7">
    <source>
        <dbReference type="ARBA" id="ARBA00069290"/>
    </source>
</evidence>
<dbReference type="PRINTS" id="PR00031">
    <property type="entry name" value="HTHREPRESSR"/>
</dbReference>
<comment type="subcellular location">
    <subcellularLocation>
        <location evidence="1 8 9">Nucleus</location>
    </subcellularLocation>
</comment>
<dbReference type="FunFam" id="1.10.10.60:FF:000057">
    <property type="entry name" value="Short stature homeobox 2"/>
    <property type="match status" value="1"/>
</dbReference>
<evidence type="ECO:0000256" key="4">
    <source>
        <dbReference type="ARBA" id="ARBA00023155"/>
    </source>
</evidence>
<evidence type="ECO:0000256" key="10">
    <source>
        <dbReference type="SAM" id="MobiDB-lite"/>
    </source>
</evidence>
<evidence type="ECO:0000256" key="2">
    <source>
        <dbReference type="ARBA" id="ARBA00022473"/>
    </source>
</evidence>
<dbReference type="CDD" id="cd00086">
    <property type="entry name" value="homeodomain"/>
    <property type="match status" value="1"/>
</dbReference>
<feature type="compositionally biased region" description="Polar residues" evidence="10">
    <location>
        <begin position="77"/>
        <end position="92"/>
    </location>
</feature>
<evidence type="ECO:0000256" key="1">
    <source>
        <dbReference type="ARBA" id="ARBA00004123"/>
    </source>
</evidence>
<feature type="domain" description="Homeobox" evidence="11">
    <location>
        <begin position="93"/>
        <end position="153"/>
    </location>
</feature>
<keyword evidence="5 8" id="KW-0539">Nucleus</keyword>
<reference evidence="13" key="1">
    <citation type="submission" date="2022-01" db="EMBL/GenBank/DDBJ databases">
        <authorList>
            <person name="King R."/>
        </authorList>
    </citation>
    <scope>NUCLEOTIDE SEQUENCE</scope>
</reference>
<evidence type="ECO:0000256" key="3">
    <source>
        <dbReference type="ARBA" id="ARBA00023125"/>
    </source>
</evidence>
<dbReference type="GO" id="GO:0000981">
    <property type="term" value="F:DNA-binding transcription factor activity, RNA polymerase II-specific"/>
    <property type="evidence" value="ECO:0007669"/>
    <property type="project" value="InterPro"/>
</dbReference>
<evidence type="ECO:0000259" key="11">
    <source>
        <dbReference type="PROSITE" id="PS50071"/>
    </source>
</evidence>
<evidence type="ECO:0000256" key="8">
    <source>
        <dbReference type="PROSITE-ProRule" id="PRU00108"/>
    </source>
</evidence>
<evidence type="ECO:0000256" key="6">
    <source>
        <dbReference type="ARBA" id="ARBA00038351"/>
    </source>
</evidence>
<dbReference type="Gene3D" id="1.10.10.60">
    <property type="entry name" value="Homeodomain-like"/>
    <property type="match status" value="1"/>
</dbReference>
<dbReference type="InterPro" id="IPR000047">
    <property type="entry name" value="HTH_motif"/>
</dbReference>
<dbReference type="EMBL" id="OU896720">
    <property type="protein sequence ID" value="CAG9816606.1"/>
    <property type="molecule type" value="Genomic_DNA"/>
</dbReference>
<evidence type="ECO:0000259" key="12">
    <source>
        <dbReference type="PROSITE" id="PS50803"/>
    </source>
</evidence>
<evidence type="ECO:0000256" key="5">
    <source>
        <dbReference type="ARBA" id="ARBA00023242"/>
    </source>
</evidence>
<reference evidence="13" key="2">
    <citation type="submission" date="2022-10" db="EMBL/GenBank/DDBJ databases">
        <authorList>
            <consortium name="ENA_rothamsted_submissions"/>
            <consortium name="culmorum"/>
            <person name="King R."/>
        </authorList>
    </citation>
    <scope>NUCLEOTIDE SEQUENCE</scope>
</reference>